<dbReference type="Gene3D" id="3.40.50.1000">
    <property type="entry name" value="HAD superfamily/HAD-like"/>
    <property type="match status" value="1"/>
</dbReference>
<evidence type="ECO:0000256" key="3">
    <source>
        <dbReference type="ARBA" id="ARBA00008770"/>
    </source>
</evidence>
<dbReference type="EMBL" id="CADCVV010000030">
    <property type="protein sequence ID" value="CAA9485277.1"/>
    <property type="molecule type" value="Genomic_DNA"/>
</dbReference>
<comment type="cofactor">
    <cofactor evidence="6">
        <name>Mg(2+)</name>
        <dbReference type="ChEBI" id="CHEBI:18420"/>
    </cofactor>
</comment>
<comment type="similarity">
    <text evidence="3 6">Belongs to the trehalose phosphatase family.</text>
</comment>
<dbReference type="GO" id="GO:0005992">
    <property type="term" value="P:trehalose biosynthetic process"/>
    <property type="evidence" value="ECO:0007669"/>
    <property type="project" value="UniProtKB-UniPathway"/>
</dbReference>
<dbReference type="NCBIfam" id="TIGR00685">
    <property type="entry name" value="T6PP"/>
    <property type="match status" value="1"/>
</dbReference>
<dbReference type="Gene3D" id="3.30.70.1020">
    <property type="entry name" value="Trehalose-6-phosphate phosphatase related protein, domain 2"/>
    <property type="match status" value="1"/>
</dbReference>
<keyword evidence="6" id="KW-0479">Metal-binding</keyword>
<comment type="catalytic activity">
    <reaction evidence="1 6">
        <text>alpha,alpha-trehalose 6-phosphate + H2O = alpha,alpha-trehalose + phosphate</text>
        <dbReference type="Rhea" id="RHEA:23420"/>
        <dbReference type="ChEBI" id="CHEBI:15377"/>
        <dbReference type="ChEBI" id="CHEBI:16551"/>
        <dbReference type="ChEBI" id="CHEBI:43474"/>
        <dbReference type="ChEBI" id="CHEBI:58429"/>
        <dbReference type="EC" id="3.1.3.12"/>
    </reaction>
</comment>
<dbReference type="PANTHER" id="PTHR43768:SF3">
    <property type="entry name" value="TREHALOSE 6-PHOSPHATE PHOSPHATASE"/>
    <property type="match status" value="1"/>
</dbReference>
<evidence type="ECO:0000256" key="1">
    <source>
        <dbReference type="ARBA" id="ARBA00000500"/>
    </source>
</evidence>
<dbReference type="NCBIfam" id="TIGR01484">
    <property type="entry name" value="HAD-SF-IIB"/>
    <property type="match status" value="1"/>
</dbReference>
<protein>
    <recommendedName>
        <fullName evidence="6">Trehalose 6-phosphate phosphatase</fullName>
        <ecNumber evidence="6">3.1.3.12</ecNumber>
    </recommendedName>
</protein>
<dbReference type="PANTHER" id="PTHR43768">
    <property type="entry name" value="TREHALOSE 6-PHOSPHATE PHOSPHATASE"/>
    <property type="match status" value="1"/>
</dbReference>
<keyword evidence="4 6" id="KW-0378">Hydrolase</keyword>
<sequence>MPSTTELSTLLQPLVGAPERAAIFLDVDGTLAPIVEQAERARVPENTARLLGRMGRRFAIVACVSGRSASEARRLVGVGSLAYGGYHGAELLMPGTPRPWQLPAFERGADRVRRFAAEQDAGSDLRLLRVRLEDKGPIVAFHWRGVPDEKAAHARIEEVARAAEGKGLWTHWGRKVLEVRPPVEIDKGQAVRRVLDERPVRAALFAGDDRTDLDGFAALEELREEGRLETTVRVGIVSDEGPPEIAEQADVSIDGVTGFAEVLALLAGPATP</sequence>
<dbReference type="EC" id="3.1.3.12" evidence="6"/>
<dbReference type="InterPro" id="IPR003337">
    <property type="entry name" value="Trehalose_PPase"/>
</dbReference>
<gene>
    <name evidence="7" type="ORF">AVDCRST_MAG17-421</name>
</gene>
<proteinExistence type="inferred from homology"/>
<dbReference type="AlphaFoldDB" id="A0A6J4RYF0"/>
<dbReference type="InterPro" id="IPR006379">
    <property type="entry name" value="HAD-SF_hydro_IIB"/>
</dbReference>
<dbReference type="UniPathway" id="UPA00299"/>
<dbReference type="GO" id="GO:0046872">
    <property type="term" value="F:metal ion binding"/>
    <property type="evidence" value="ECO:0007669"/>
    <property type="project" value="UniProtKB-KW"/>
</dbReference>
<evidence type="ECO:0000256" key="5">
    <source>
        <dbReference type="ARBA" id="ARBA00024179"/>
    </source>
</evidence>
<accession>A0A6J4RYF0</accession>
<dbReference type="SUPFAM" id="SSF56784">
    <property type="entry name" value="HAD-like"/>
    <property type="match status" value="1"/>
</dbReference>
<keyword evidence="6" id="KW-0460">Magnesium</keyword>
<evidence type="ECO:0000256" key="4">
    <source>
        <dbReference type="ARBA" id="ARBA00022801"/>
    </source>
</evidence>
<comment type="pathway">
    <text evidence="2 6">Glycan biosynthesis; trehalose biosynthesis.</text>
</comment>
<reference evidence="7" key="1">
    <citation type="submission" date="2020-02" db="EMBL/GenBank/DDBJ databases">
        <authorList>
            <person name="Meier V. D."/>
        </authorList>
    </citation>
    <scope>NUCLEOTIDE SEQUENCE</scope>
    <source>
        <strain evidence="7">AVDCRST_MAG17</strain>
    </source>
</reference>
<dbReference type="Pfam" id="PF02358">
    <property type="entry name" value="Trehalose_PPase"/>
    <property type="match status" value="1"/>
</dbReference>
<dbReference type="InterPro" id="IPR036412">
    <property type="entry name" value="HAD-like_sf"/>
</dbReference>
<organism evidence="7">
    <name type="scientific">uncultured Solirubrobacterales bacterium</name>
    <dbReference type="NCBI Taxonomy" id="768556"/>
    <lineage>
        <taxon>Bacteria</taxon>
        <taxon>Bacillati</taxon>
        <taxon>Actinomycetota</taxon>
        <taxon>Thermoleophilia</taxon>
        <taxon>Solirubrobacterales</taxon>
        <taxon>environmental samples</taxon>
    </lineage>
</organism>
<evidence type="ECO:0000313" key="7">
    <source>
        <dbReference type="EMBL" id="CAA9485277.1"/>
    </source>
</evidence>
<name>A0A6J4RYF0_9ACTN</name>
<evidence type="ECO:0000256" key="6">
    <source>
        <dbReference type="RuleBase" id="RU361117"/>
    </source>
</evidence>
<dbReference type="InterPro" id="IPR023214">
    <property type="entry name" value="HAD_sf"/>
</dbReference>
<comment type="function">
    <text evidence="5 6">Removes the phosphate from trehalose 6-phosphate to produce free trehalose.</text>
</comment>
<evidence type="ECO:0000256" key="2">
    <source>
        <dbReference type="ARBA" id="ARBA00005199"/>
    </source>
</evidence>
<dbReference type="InterPro" id="IPR044651">
    <property type="entry name" value="OTSB-like"/>
</dbReference>
<dbReference type="GO" id="GO:0004805">
    <property type="term" value="F:trehalose-phosphatase activity"/>
    <property type="evidence" value="ECO:0007669"/>
    <property type="project" value="UniProtKB-EC"/>
</dbReference>